<dbReference type="Pfam" id="PF10326">
    <property type="entry name" value="7TM_GPCR_Str"/>
    <property type="match status" value="1"/>
</dbReference>
<feature type="transmembrane region" description="Helical" evidence="1">
    <location>
        <begin position="73"/>
        <end position="91"/>
    </location>
</feature>
<feature type="transmembrane region" description="Helical" evidence="1">
    <location>
        <begin position="33"/>
        <end position="52"/>
    </location>
</feature>
<keyword evidence="1" id="KW-1133">Transmembrane helix</keyword>
<dbReference type="PANTHER" id="PTHR22941">
    <property type="entry name" value="SERPENTINE RECEPTOR"/>
    <property type="match status" value="1"/>
</dbReference>
<dbReference type="PANTHER" id="PTHR22941:SF307">
    <property type="entry name" value="SERPENTINE RECEPTOR, CLASS H"/>
    <property type="match status" value="1"/>
</dbReference>
<dbReference type="CTD" id="9820307"/>
<dbReference type="AlphaFoldDB" id="A0A6A5GED0"/>
<feature type="transmembrane region" description="Helical" evidence="1">
    <location>
        <begin position="189"/>
        <end position="212"/>
    </location>
</feature>
<sequence>MTIPIHLFGAYCIMFKTPPTMNSIKWNLLNCHFWISFVDVMISLLTTPYLLIPTLSGYPLGILKTLGVGTNEQVFFAMSTLGTLGVSMIHLFEARLLSFIDHRHWWRKVRVPCFCSLALEIFWSTVITKFVLDQQITKNVSRNTMRMQRKFQRALYFQVLIPFAVITVPATYLASSIVFGYHFQYLNNISVIFVSFHGILSTIAMLSAHAPFREYTLSLFRVRIVRKTETGSFARVGNFVCSGPTS</sequence>
<dbReference type="GeneID" id="9820307"/>
<dbReference type="Proteomes" id="UP000483820">
    <property type="component" value="Chromosome V"/>
</dbReference>
<accession>A0A6A5GED0</accession>
<dbReference type="Pfam" id="PF10318">
    <property type="entry name" value="7TM_GPCR_Srh"/>
    <property type="match status" value="1"/>
</dbReference>
<dbReference type="KEGG" id="crq:GCK72_020075"/>
<keyword evidence="1" id="KW-0812">Transmembrane</keyword>
<dbReference type="InterPro" id="IPR019428">
    <property type="entry name" value="7TM_GPCR_serpentine_rcpt_Str"/>
</dbReference>
<gene>
    <name evidence="2" type="ORF">GCK72_020075</name>
</gene>
<dbReference type="InterPro" id="IPR019422">
    <property type="entry name" value="7TM_GPCR_serpentine_rcpt_Srh"/>
</dbReference>
<dbReference type="InterPro" id="IPR053220">
    <property type="entry name" value="Nematode_rcpt-like_serp_H"/>
</dbReference>
<evidence type="ECO:0000256" key="1">
    <source>
        <dbReference type="SAM" id="Phobius"/>
    </source>
</evidence>
<comment type="caution">
    <text evidence="2">The sequence shown here is derived from an EMBL/GenBank/DDBJ whole genome shotgun (WGS) entry which is preliminary data.</text>
</comment>
<name>A0A6A5GED0_CAERE</name>
<evidence type="ECO:0000313" key="3">
    <source>
        <dbReference type="Proteomes" id="UP000483820"/>
    </source>
</evidence>
<evidence type="ECO:0000313" key="2">
    <source>
        <dbReference type="EMBL" id="KAF1753518.1"/>
    </source>
</evidence>
<dbReference type="RefSeq" id="XP_053582282.1">
    <property type="nucleotide sequence ID" value="XM_053733369.1"/>
</dbReference>
<keyword evidence="1" id="KW-0472">Membrane</keyword>
<reference evidence="2 3" key="1">
    <citation type="submission" date="2019-12" db="EMBL/GenBank/DDBJ databases">
        <title>Chromosome-level assembly of the Caenorhabditis remanei genome.</title>
        <authorList>
            <person name="Teterina A.A."/>
            <person name="Willis J.H."/>
            <person name="Phillips P.C."/>
        </authorList>
    </citation>
    <scope>NUCLEOTIDE SEQUENCE [LARGE SCALE GENOMIC DNA]</scope>
    <source>
        <strain evidence="2 3">PX506</strain>
        <tissue evidence="2">Whole organism</tissue>
    </source>
</reference>
<proteinExistence type="predicted"/>
<dbReference type="EMBL" id="WUAV01000005">
    <property type="protein sequence ID" value="KAF1753518.1"/>
    <property type="molecule type" value="Genomic_DNA"/>
</dbReference>
<organism evidence="2 3">
    <name type="scientific">Caenorhabditis remanei</name>
    <name type="common">Caenorhabditis vulgaris</name>
    <dbReference type="NCBI Taxonomy" id="31234"/>
    <lineage>
        <taxon>Eukaryota</taxon>
        <taxon>Metazoa</taxon>
        <taxon>Ecdysozoa</taxon>
        <taxon>Nematoda</taxon>
        <taxon>Chromadorea</taxon>
        <taxon>Rhabditida</taxon>
        <taxon>Rhabditina</taxon>
        <taxon>Rhabditomorpha</taxon>
        <taxon>Rhabditoidea</taxon>
        <taxon>Rhabditidae</taxon>
        <taxon>Peloderinae</taxon>
        <taxon>Caenorhabditis</taxon>
    </lineage>
</organism>
<protein>
    <submittedName>
        <fullName evidence="2">Uncharacterized protein</fullName>
    </submittedName>
</protein>
<feature type="transmembrane region" description="Helical" evidence="1">
    <location>
        <begin position="153"/>
        <end position="183"/>
    </location>
</feature>